<dbReference type="HOGENOM" id="CLU_171581_1_1_3"/>
<evidence type="ECO:0000256" key="1">
    <source>
        <dbReference type="SAM" id="Phobius"/>
    </source>
</evidence>
<keyword evidence="1" id="KW-0472">Membrane</keyword>
<keyword evidence="1" id="KW-1133">Transmembrane helix</keyword>
<dbReference type="Proteomes" id="UP000010473">
    <property type="component" value="Plasmid pSTA7437.01"/>
</dbReference>
<accession>K9Y1D5</accession>
<dbReference type="EMBL" id="CP003654">
    <property type="protein sequence ID" value="AFZ38211.1"/>
    <property type="molecule type" value="Genomic_DNA"/>
</dbReference>
<name>K9Y1D5_STAC7</name>
<keyword evidence="2" id="KW-0614">Plasmid</keyword>
<dbReference type="PATRIC" id="fig|111780.3.peg.4932"/>
<protein>
    <recommendedName>
        <fullName evidence="4">DUF2933 domain-containing protein</fullName>
    </recommendedName>
</protein>
<keyword evidence="1" id="KW-0812">Transmembrane</keyword>
<evidence type="ECO:0000313" key="3">
    <source>
        <dbReference type="Proteomes" id="UP000010473"/>
    </source>
</evidence>
<organism evidence="2 3">
    <name type="scientific">Stanieria cyanosphaera (strain ATCC 29371 / PCC 7437)</name>
    <dbReference type="NCBI Taxonomy" id="111780"/>
    <lineage>
        <taxon>Bacteria</taxon>
        <taxon>Bacillati</taxon>
        <taxon>Cyanobacteriota</taxon>
        <taxon>Cyanophyceae</taxon>
        <taxon>Pleurocapsales</taxon>
        <taxon>Dermocarpellaceae</taxon>
        <taxon>Stanieria</taxon>
    </lineage>
</organism>
<geneLocation type="plasmid" evidence="2 3">
    <name>pSTA7437.01</name>
</geneLocation>
<dbReference type="InterPro" id="IPR021682">
    <property type="entry name" value="DUF2933"/>
</dbReference>
<evidence type="ECO:0008006" key="4">
    <source>
        <dbReference type="Google" id="ProtNLM"/>
    </source>
</evidence>
<dbReference type="KEGG" id="scs:Sta7437_4773"/>
<dbReference type="RefSeq" id="WP_015212114.1">
    <property type="nucleotide sequence ID" value="NC_019765.1"/>
</dbReference>
<reference evidence="3" key="1">
    <citation type="journal article" date="2013" name="Proc. Natl. Acad. Sci. U.S.A.">
        <title>Improving the coverage of the cyanobacterial phylum using diversity-driven genome sequencing.</title>
        <authorList>
            <person name="Shih P.M."/>
            <person name="Wu D."/>
            <person name="Latifi A."/>
            <person name="Axen S.D."/>
            <person name="Fewer D.P."/>
            <person name="Talla E."/>
            <person name="Calteau A."/>
            <person name="Cai F."/>
            <person name="Tandeau de Marsac N."/>
            <person name="Rippka R."/>
            <person name="Herdman M."/>
            <person name="Sivonen K."/>
            <person name="Coursin T."/>
            <person name="Laurent T."/>
            <person name="Goodwin L."/>
            <person name="Nolan M."/>
            <person name="Davenport K.W."/>
            <person name="Han C.S."/>
            <person name="Rubin E.M."/>
            <person name="Eisen J.A."/>
            <person name="Woyke T."/>
            <person name="Gugger M."/>
            <person name="Kerfeld C.A."/>
        </authorList>
    </citation>
    <scope>NUCLEOTIDE SEQUENCE [LARGE SCALE GENOMIC DNA]</scope>
    <source>
        <strain evidence="3">ATCC 29371 / PCC 7437</strain>
        <plasmid evidence="3">Plasmid pSTA7437.01</plasmid>
    </source>
</reference>
<sequence length="79" mass="8774">MTHHSRTAWRWRSPSGIALLVFLGIAAFFLVTEHWAHIIPVLPWLLLLACPFMHLFMHGGHGGHGSHGSPNNDSEGGQR</sequence>
<dbReference type="OrthoDB" id="5298481at2"/>
<keyword evidence="3" id="KW-1185">Reference proteome</keyword>
<dbReference type="AlphaFoldDB" id="K9Y1D5"/>
<dbReference type="Pfam" id="PF11666">
    <property type="entry name" value="DUF2933"/>
    <property type="match status" value="1"/>
</dbReference>
<feature type="transmembrane region" description="Helical" evidence="1">
    <location>
        <begin position="12"/>
        <end position="31"/>
    </location>
</feature>
<evidence type="ECO:0000313" key="2">
    <source>
        <dbReference type="EMBL" id="AFZ38211.1"/>
    </source>
</evidence>
<feature type="transmembrane region" description="Helical" evidence="1">
    <location>
        <begin position="37"/>
        <end position="57"/>
    </location>
</feature>
<proteinExistence type="predicted"/>
<gene>
    <name evidence="2" type="ordered locus">Sta7437_4773</name>
</gene>